<dbReference type="EMBL" id="JADQTO010000001">
    <property type="protein sequence ID" value="MBG0560133.1"/>
    <property type="molecule type" value="Genomic_DNA"/>
</dbReference>
<proteinExistence type="predicted"/>
<organism evidence="1 2">
    <name type="scientific">Actinoplanes aureus</name>
    <dbReference type="NCBI Taxonomy" id="2792083"/>
    <lineage>
        <taxon>Bacteria</taxon>
        <taxon>Bacillati</taxon>
        <taxon>Actinomycetota</taxon>
        <taxon>Actinomycetes</taxon>
        <taxon>Micromonosporales</taxon>
        <taxon>Micromonosporaceae</taxon>
        <taxon>Actinoplanes</taxon>
    </lineage>
</organism>
<keyword evidence="2" id="KW-1185">Reference proteome</keyword>
<dbReference type="AlphaFoldDB" id="A0A931C630"/>
<sequence length="165" mass="18612">MYVVAQWVSTEWTRNSRGGEAAARRNAIPVGFRLPASRTGVVHEIVMTEGNGFEPVESLGNEPAEREPSLARCGLRLVRSDERVRVELLPARSGAPSRDRRPSGIWLGPGQWLRWQVNYRVTWPPIQGGRSSYRQDTLNLAVGPVHPELFFGTPTRHVDERAYLR</sequence>
<dbReference type="Proteomes" id="UP000598146">
    <property type="component" value="Unassembled WGS sequence"/>
</dbReference>
<reference evidence="1" key="1">
    <citation type="submission" date="2020-11" db="EMBL/GenBank/DDBJ databases">
        <title>Isolation and identification of active actinomycetes.</title>
        <authorList>
            <person name="Sun X."/>
        </authorList>
    </citation>
    <scope>NUCLEOTIDE SEQUENCE</scope>
    <source>
        <strain evidence="1">NEAU-A11</strain>
    </source>
</reference>
<comment type="caution">
    <text evidence="1">The sequence shown here is derived from an EMBL/GenBank/DDBJ whole genome shotgun (WGS) entry which is preliminary data.</text>
</comment>
<protein>
    <submittedName>
        <fullName evidence="1">Uncharacterized protein</fullName>
    </submittedName>
</protein>
<name>A0A931C630_9ACTN</name>
<evidence type="ECO:0000313" key="1">
    <source>
        <dbReference type="EMBL" id="MBG0560133.1"/>
    </source>
</evidence>
<evidence type="ECO:0000313" key="2">
    <source>
        <dbReference type="Proteomes" id="UP000598146"/>
    </source>
</evidence>
<accession>A0A931C630</accession>
<gene>
    <name evidence="1" type="ORF">I4J89_01460</name>
</gene>